<dbReference type="InterPro" id="IPR036249">
    <property type="entry name" value="Thioredoxin-like_sf"/>
</dbReference>
<dbReference type="Proteomes" id="UP000664414">
    <property type="component" value="Unassembled WGS sequence"/>
</dbReference>
<dbReference type="InterPro" id="IPR039555">
    <property type="entry name" value="TraF/TrbB"/>
</dbReference>
<organism evidence="1 2">
    <name type="scientific">Candidatus Paracaedimonas acanthamoebae</name>
    <dbReference type="NCBI Taxonomy" id="244581"/>
    <lineage>
        <taxon>Bacteria</taxon>
        <taxon>Pseudomonadati</taxon>
        <taxon>Pseudomonadota</taxon>
        <taxon>Alphaproteobacteria</taxon>
        <taxon>Holosporales</taxon>
        <taxon>Caedimonadaceae</taxon>
        <taxon>Candidatus Paracaedimonas</taxon>
    </lineage>
</organism>
<evidence type="ECO:0000313" key="1">
    <source>
        <dbReference type="EMBL" id="MBN9413086.1"/>
    </source>
</evidence>
<comment type="caution">
    <text evidence="1">The sequence shown here is derived from an EMBL/GenBank/DDBJ whole genome shotgun (WGS) entry which is preliminary data.</text>
</comment>
<dbReference type="EMBL" id="JAFKGL010000016">
    <property type="protein sequence ID" value="MBN9413086.1"/>
    <property type="molecule type" value="Genomic_DNA"/>
</dbReference>
<dbReference type="AlphaFoldDB" id="A0A8J7Q0G7"/>
<protein>
    <submittedName>
        <fullName evidence="1">Conjugal transfer protein TraF</fullName>
    </submittedName>
</protein>
<dbReference type="SUPFAM" id="SSF52833">
    <property type="entry name" value="Thioredoxin-like"/>
    <property type="match status" value="1"/>
</dbReference>
<dbReference type="Pfam" id="PF13728">
    <property type="entry name" value="TraF"/>
    <property type="match status" value="1"/>
</dbReference>
<evidence type="ECO:0000313" key="2">
    <source>
        <dbReference type="Proteomes" id="UP000664414"/>
    </source>
</evidence>
<sequence>MFNKFNATFMSAVLICLALLWISPLLAEDSFYKRRAEGWHWYQDRKLSERKNEEDKKKVEHQSHQSLTPTQLLKLYQKELERRLHLAIFFPTLENVKAYQELQKDLMERGQLFAERWMQSIYLNSHLDFTSTYPINQIGRHTYIDEENKIKRQKLKALSHAYGFFFFFKGDCPYCHTFAPIVKRFAAKYDWVVKAVSLDGGKLKEYPKPLLDNGIAERLSITHVPALIAVNPKTQQILPISYGISSEDEMETRIMTLVGKS</sequence>
<accession>A0A8J7Q0G7</accession>
<dbReference type="Gene3D" id="3.40.30.10">
    <property type="entry name" value="Glutaredoxin"/>
    <property type="match status" value="1"/>
</dbReference>
<reference evidence="1" key="1">
    <citation type="submission" date="2021-02" db="EMBL/GenBank/DDBJ databases">
        <title>Thiocyanate and organic carbon inputs drive convergent selection for specific autotrophic Afipia and Thiobacillus strains within complex microbiomes.</title>
        <authorList>
            <person name="Huddy R.J."/>
            <person name="Sachdeva R."/>
            <person name="Kadzinga F."/>
            <person name="Kantor R.S."/>
            <person name="Harrison S.T.L."/>
            <person name="Banfield J.F."/>
        </authorList>
    </citation>
    <scope>NUCLEOTIDE SEQUENCE</scope>
    <source>
        <strain evidence="1">SCN18_10_11_15_R4_P_38_20</strain>
    </source>
</reference>
<gene>
    <name evidence="1" type="ORF">J0H12_04100</name>
</gene>
<name>A0A8J7Q0G7_9PROT</name>
<proteinExistence type="predicted"/>